<protein>
    <submittedName>
        <fullName evidence="1">Uncharacterized protein</fullName>
    </submittedName>
</protein>
<gene>
    <name evidence="1" type="ORF">DBV15_12099</name>
</gene>
<proteinExistence type="predicted"/>
<sequence>MEQVSGKRKRDESEEREKKKWWYEEKEEKEKEKRRKSVIIRVEKNRWGGIDSNWKKVKQLFTEGLRVKVEVKEVIMIGQRGDWLTFMVKLRREE</sequence>
<name>A0A4V3SCC2_9HYME</name>
<comment type="caution">
    <text evidence="1">The sequence shown here is derived from an EMBL/GenBank/DDBJ whole genome shotgun (WGS) entry which is preliminary data.</text>
</comment>
<dbReference type="Proteomes" id="UP000310200">
    <property type="component" value="Unassembled WGS sequence"/>
</dbReference>
<evidence type="ECO:0000313" key="1">
    <source>
        <dbReference type="EMBL" id="TGZ56264.1"/>
    </source>
</evidence>
<feature type="non-terminal residue" evidence="1">
    <location>
        <position position="94"/>
    </location>
</feature>
<dbReference type="EMBL" id="QBLH01000364">
    <property type="protein sequence ID" value="TGZ56264.1"/>
    <property type="molecule type" value="Genomic_DNA"/>
</dbReference>
<reference evidence="1 2" key="1">
    <citation type="journal article" date="2019" name="Philos. Trans. R. Soc. Lond., B, Biol. Sci.">
        <title>Ant behaviour and brain gene expression of defending hosts depend on the ecological success of the intruding social parasite.</title>
        <authorList>
            <person name="Kaur R."/>
            <person name="Stoldt M."/>
            <person name="Jongepier E."/>
            <person name="Feldmeyer B."/>
            <person name="Menzel F."/>
            <person name="Bornberg-Bauer E."/>
            <person name="Foitzik S."/>
        </authorList>
    </citation>
    <scope>NUCLEOTIDE SEQUENCE [LARGE SCALE GENOMIC DNA]</scope>
    <source>
        <tissue evidence="1">Whole body</tissue>
    </source>
</reference>
<keyword evidence="2" id="KW-1185">Reference proteome</keyword>
<accession>A0A4V3SCC2</accession>
<evidence type="ECO:0000313" key="2">
    <source>
        <dbReference type="Proteomes" id="UP000310200"/>
    </source>
</evidence>
<dbReference type="AlphaFoldDB" id="A0A4V3SCC2"/>
<organism evidence="1 2">
    <name type="scientific">Temnothorax longispinosus</name>
    <dbReference type="NCBI Taxonomy" id="300112"/>
    <lineage>
        <taxon>Eukaryota</taxon>
        <taxon>Metazoa</taxon>
        <taxon>Ecdysozoa</taxon>
        <taxon>Arthropoda</taxon>
        <taxon>Hexapoda</taxon>
        <taxon>Insecta</taxon>
        <taxon>Pterygota</taxon>
        <taxon>Neoptera</taxon>
        <taxon>Endopterygota</taxon>
        <taxon>Hymenoptera</taxon>
        <taxon>Apocrita</taxon>
        <taxon>Aculeata</taxon>
        <taxon>Formicoidea</taxon>
        <taxon>Formicidae</taxon>
        <taxon>Myrmicinae</taxon>
        <taxon>Temnothorax</taxon>
    </lineage>
</organism>